<proteinExistence type="predicted"/>
<accession>A0ABV0V040</accession>
<dbReference type="Proteomes" id="UP001482620">
    <property type="component" value="Unassembled WGS sequence"/>
</dbReference>
<feature type="transmembrane region" description="Helical" evidence="1">
    <location>
        <begin position="60"/>
        <end position="81"/>
    </location>
</feature>
<keyword evidence="3" id="KW-1185">Reference proteome</keyword>
<evidence type="ECO:0000313" key="2">
    <source>
        <dbReference type="EMBL" id="MEQ2249442.1"/>
    </source>
</evidence>
<reference evidence="2 3" key="1">
    <citation type="submission" date="2021-06" db="EMBL/GenBank/DDBJ databases">
        <authorList>
            <person name="Palmer J.M."/>
        </authorList>
    </citation>
    <scope>NUCLEOTIDE SEQUENCE [LARGE SCALE GENOMIC DNA]</scope>
    <source>
        <strain evidence="3">if_2019</strain>
        <tissue evidence="2">Muscle</tissue>
    </source>
</reference>
<comment type="caution">
    <text evidence="2">The sequence shown here is derived from an EMBL/GenBank/DDBJ whole genome shotgun (WGS) entry which is preliminary data.</text>
</comment>
<keyword evidence="1" id="KW-1133">Transmembrane helix</keyword>
<name>A0ABV0V040_9TELE</name>
<evidence type="ECO:0000313" key="3">
    <source>
        <dbReference type="Proteomes" id="UP001482620"/>
    </source>
</evidence>
<keyword evidence="1" id="KW-0812">Transmembrane</keyword>
<keyword evidence="1" id="KW-0472">Membrane</keyword>
<evidence type="ECO:0000256" key="1">
    <source>
        <dbReference type="SAM" id="Phobius"/>
    </source>
</evidence>
<sequence>MVFHKDRYEISVAYEKFSDTLHVSKDVPKSCSDENSEATSGKRKISFTNSFFTEVQRYKVAAVVFGLICLLQLTFIIFLSLSASHHKIQNEKEKSELKTINFAQFHSALPHSTWHET</sequence>
<dbReference type="EMBL" id="JAHRIQ010085253">
    <property type="protein sequence ID" value="MEQ2249442.1"/>
    <property type="molecule type" value="Genomic_DNA"/>
</dbReference>
<organism evidence="2 3">
    <name type="scientific">Ilyodon furcidens</name>
    <name type="common">goldbreast splitfin</name>
    <dbReference type="NCBI Taxonomy" id="33524"/>
    <lineage>
        <taxon>Eukaryota</taxon>
        <taxon>Metazoa</taxon>
        <taxon>Chordata</taxon>
        <taxon>Craniata</taxon>
        <taxon>Vertebrata</taxon>
        <taxon>Euteleostomi</taxon>
        <taxon>Actinopterygii</taxon>
        <taxon>Neopterygii</taxon>
        <taxon>Teleostei</taxon>
        <taxon>Neoteleostei</taxon>
        <taxon>Acanthomorphata</taxon>
        <taxon>Ovalentaria</taxon>
        <taxon>Atherinomorphae</taxon>
        <taxon>Cyprinodontiformes</taxon>
        <taxon>Goodeidae</taxon>
        <taxon>Ilyodon</taxon>
    </lineage>
</organism>
<gene>
    <name evidence="2" type="ORF">ILYODFUR_029332</name>
</gene>
<protein>
    <submittedName>
        <fullName evidence="2">Uncharacterized protein</fullName>
    </submittedName>
</protein>